<reference evidence="4 5" key="1">
    <citation type="submission" date="2015-12" db="EMBL/GenBank/DDBJ databases">
        <title>Genome sequence of Tistrella mobilis MCCC 1A02139.</title>
        <authorList>
            <person name="Lu L."/>
            <person name="Lai Q."/>
            <person name="Shao Z."/>
            <person name="Qian P."/>
        </authorList>
    </citation>
    <scope>NUCLEOTIDE SEQUENCE [LARGE SCALE GENOMIC DNA]</scope>
    <source>
        <strain evidence="4 5">MCCC 1A02139</strain>
    </source>
</reference>
<feature type="region of interest" description="Disordered" evidence="3">
    <location>
        <begin position="204"/>
        <end position="241"/>
    </location>
</feature>
<evidence type="ECO:0000313" key="4">
    <source>
        <dbReference type="EMBL" id="KYO51980.1"/>
    </source>
</evidence>
<evidence type="ECO:0008006" key="6">
    <source>
        <dbReference type="Google" id="ProtNLM"/>
    </source>
</evidence>
<accession>A0A162KS89</accession>
<dbReference type="GO" id="GO:0005576">
    <property type="term" value="C:extracellular region"/>
    <property type="evidence" value="ECO:0007669"/>
    <property type="project" value="UniProtKB-SubCell"/>
</dbReference>
<dbReference type="AlphaFoldDB" id="A0A162KS89"/>
<feature type="compositionally biased region" description="Acidic residues" evidence="3">
    <location>
        <begin position="222"/>
        <end position="234"/>
    </location>
</feature>
<comment type="subcellular location">
    <subcellularLocation>
        <location evidence="1">Secreted</location>
    </subcellularLocation>
</comment>
<dbReference type="PRINTS" id="PR00313">
    <property type="entry name" value="CABNDNGRPT"/>
</dbReference>
<dbReference type="RefSeq" id="WP_062765217.1">
    <property type="nucleotide sequence ID" value="NZ_CP121045.1"/>
</dbReference>
<dbReference type="PROSITE" id="PS00330">
    <property type="entry name" value="HEMOLYSIN_CALCIUM"/>
    <property type="match status" value="5"/>
</dbReference>
<dbReference type="GeneID" id="97241712"/>
<evidence type="ECO:0000313" key="5">
    <source>
        <dbReference type="Proteomes" id="UP000075787"/>
    </source>
</evidence>
<dbReference type="Gene3D" id="2.60.120.380">
    <property type="match status" value="1"/>
</dbReference>
<dbReference type="SUPFAM" id="SSF51120">
    <property type="entry name" value="beta-Roll"/>
    <property type="match status" value="6"/>
</dbReference>
<protein>
    <recommendedName>
        <fullName evidence="6">Peptidase C-terminal archaeal/bacterial domain-containing protein</fullName>
    </recommendedName>
</protein>
<evidence type="ECO:0000256" key="1">
    <source>
        <dbReference type="ARBA" id="ARBA00004613"/>
    </source>
</evidence>
<dbReference type="Gene3D" id="2.150.10.10">
    <property type="entry name" value="Serralysin-like metalloprotease, C-terminal"/>
    <property type="match status" value="6"/>
</dbReference>
<dbReference type="EMBL" id="LPZR01000164">
    <property type="protein sequence ID" value="KYO51980.1"/>
    <property type="molecule type" value="Genomic_DNA"/>
</dbReference>
<dbReference type="GO" id="GO:0005509">
    <property type="term" value="F:calcium ion binding"/>
    <property type="evidence" value="ECO:0007669"/>
    <property type="project" value="InterPro"/>
</dbReference>
<dbReference type="Pfam" id="PF00353">
    <property type="entry name" value="HemolysinCabind"/>
    <property type="match status" value="9"/>
</dbReference>
<dbReference type="InterPro" id="IPR001343">
    <property type="entry name" value="Hemolysn_Ca-bd"/>
</dbReference>
<organism evidence="4 5">
    <name type="scientific">Tistrella mobilis</name>
    <dbReference type="NCBI Taxonomy" id="171437"/>
    <lineage>
        <taxon>Bacteria</taxon>
        <taxon>Pseudomonadati</taxon>
        <taxon>Pseudomonadota</taxon>
        <taxon>Alphaproteobacteria</taxon>
        <taxon>Geminicoccales</taxon>
        <taxon>Geminicoccaceae</taxon>
        <taxon>Tistrella</taxon>
    </lineage>
</organism>
<dbReference type="InterPro" id="IPR018511">
    <property type="entry name" value="Hemolysin-typ_Ca-bd_CS"/>
</dbReference>
<dbReference type="InterPro" id="IPR011049">
    <property type="entry name" value="Serralysin-like_metalloprot_C"/>
</dbReference>
<keyword evidence="2" id="KW-0964">Secreted</keyword>
<sequence length="795" mass="79774">MADVAANTSTTANFAVGANSMQYSGRFETAGDVDWIRLSLAAGTVYRFYGSAQTDANPDAGDILMYLRRPDGTHILSDGEDGVGLNAYFEYVPVTSGTYYLAVAEYEEVPGTYDVTVLSFSGAQSAASPDQFLTSGGDSAVSSGSDAVRIAGQGNDYQNNFFRILGEQGNDSLWGDDRVNVISGGLGDDVVFGRGGSDEIWGGPGNDLLNGDGGNDQISADAGDDEVNGGEGDDYLAGHLGEDTLRGGNGYDLLTGGADDDRLDGGALDDQLYGDDGDDFLIPGTGNDDVEGGPGVDLIYYGDNPGAMYVDLAQGVATDTTGKIDELTGIEAVWGSSFADTIRGNAAANRLLGQNGDDLLEGRGGADELIGGGGADMASYQQSQAGVTVDLRAGTSAGGDAQGDVLNSIENLQGSGFGDTLSGDGGANLLNGADGNDVLRGRGGADRLEGGAGVDIVSYTDSAAGVQVDLRSGRGVGGDAAGDVLISIETVHGSALADNLAGGAGVDTLRGFDGNDVLRGRGGADRLDGGNGLDIASYTDSAAAVQVDLRTGQGAGGDAAGDRLISIETLHGSGHADGLAGGVGADTLRGFGGDDVLRGRGGADLMEGGDGIDTVTYTDSAQGVDVDLTTGIGIGGDAAGDRLTSIETLHGSNLADRLIGAAGAETLRGFGGDDRLSGGGGADLLEGGGGADVFVYTSITDSAGAAGRDTIGDFNRAEGDRIDLTRIDADPDVAGVQAFRFLGNQAFDGAAGALTVQVLTASTSLVLIDVDGDLVRDMEIVVRGIGAGAAGDFVL</sequence>
<comment type="caution">
    <text evidence="4">The sequence shown here is derived from an EMBL/GenBank/DDBJ whole genome shotgun (WGS) entry which is preliminary data.</text>
</comment>
<name>A0A162KS89_9PROT</name>
<evidence type="ECO:0000256" key="3">
    <source>
        <dbReference type="SAM" id="MobiDB-lite"/>
    </source>
</evidence>
<proteinExistence type="predicted"/>
<dbReference type="PANTHER" id="PTHR38340:SF1">
    <property type="entry name" value="S-LAYER PROTEIN"/>
    <property type="match status" value="1"/>
</dbReference>
<dbReference type="Proteomes" id="UP000075787">
    <property type="component" value="Unassembled WGS sequence"/>
</dbReference>
<dbReference type="InterPro" id="IPR050557">
    <property type="entry name" value="RTX_toxin/Mannuronan_C5-epim"/>
</dbReference>
<gene>
    <name evidence="4" type="ORF">AUP44_07175</name>
</gene>
<dbReference type="PANTHER" id="PTHR38340">
    <property type="entry name" value="S-LAYER PROTEIN"/>
    <property type="match status" value="1"/>
</dbReference>
<evidence type="ECO:0000256" key="2">
    <source>
        <dbReference type="ARBA" id="ARBA00022525"/>
    </source>
</evidence>